<name>A0A8C9X3P4_SANLU</name>
<dbReference type="Pfam" id="PF05781">
    <property type="entry name" value="MRVI1"/>
    <property type="match status" value="1"/>
</dbReference>
<evidence type="ECO:0000256" key="7">
    <source>
        <dbReference type="ARBA" id="ARBA00023136"/>
    </source>
</evidence>
<protein>
    <submittedName>
        <fullName evidence="10">Inositol 1,4,5-triphosphate receptor associated 1</fullName>
    </submittedName>
</protein>
<evidence type="ECO:0000256" key="4">
    <source>
        <dbReference type="ARBA" id="ARBA00022692"/>
    </source>
</evidence>
<evidence type="ECO:0000313" key="10">
    <source>
        <dbReference type="Ensembl" id="ENSSLUP00000004595.1"/>
    </source>
</evidence>
<organism evidence="10 11">
    <name type="scientific">Sander lucioperca</name>
    <name type="common">Pike-perch</name>
    <name type="synonym">Perca lucioperca</name>
    <dbReference type="NCBI Taxonomy" id="283035"/>
    <lineage>
        <taxon>Eukaryota</taxon>
        <taxon>Metazoa</taxon>
        <taxon>Chordata</taxon>
        <taxon>Craniata</taxon>
        <taxon>Vertebrata</taxon>
        <taxon>Euteleostomi</taxon>
        <taxon>Actinopterygii</taxon>
        <taxon>Neopterygii</taxon>
        <taxon>Teleostei</taxon>
        <taxon>Neoteleostei</taxon>
        <taxon>Acanthomorphata</taxon>
        <taxon>Eupercaria</taxon>
        <taxon>Perciformes</taxon>
        <taxon>Percoidei</taxon>
        <taxon>Percidae</taxon>
        <taxon>Luciopercinae</taxon>
        <taxon>Sander</taxon>
    </lineage>
</organism>
<evidence type="ECO:0000256" key="8">
    <source>
        <dbReference type="SAM" id="Coils"/>
    </source>
</evidence>
<dbReference type="Ensembl" id="ENSSLUT00000004728.1">
    <property type="protein sequence ID" value="ENSSLUP00000004595.1"/>
    <property type="gene ID" value="ENSSLUG00000002051.1"/>
</dbReference>
<proteinExistence type="predicted"/>
<keyword evidence="7" id="KW-0472">Membrane</keyword>
<dbReference type="InterPro" id="IPR008677">
    <property type="entry name" value="MRVI1"/>
</dbReference>
<keyword evidence="11" id="KW-1185">Reference proteome</keyword>
<keyword evidence="4" id="KW-0812">Transmembrane</keyword>
<dbReference type="Proteomes" id="UP000694568">
    <property type="component" value="Unplaced"/>
</dbReference>
<reference evidence="10" key="2">
    <citation type="submission" date="2025-09" db="UniProtKB">
        <authorList>
            <consortium name="Ensembl"/>
        </authorList>
    </citation>
    <scope>IDENTIFICATION</scope>
</reference>
<reference evidence="10" key="1">
    <citation type="submission" date="2025-08" db="UniProtKB">
        <authorList>
            <consortium name="Ensembl"/>
        </authorList>
    </citation>
    <scope>IDENTIFICATION</scope>
</reference>
<evidence type="ECO:0000256" key="1">
    <source>
        <dbReference type="ARBA" id="ARBA00004167"/>
    </source>
</evidence>
<evidence type="ECO:0000256" key="9">
    <source>
        <dbReference type="SAM" id="MobiDB-lite"/>
    </source>
</evidence>
<feature type="region of interest" description="Disordered" evidence="9">
    <location>
        <begin position="131"/>
        <end position="161"/>
    </location>
</feature>
<dbReference type="PANTHER" id="PTHR15352">
    <property type="entry name" value="LYMPHOID-RESTRICTED MEMBRANE PROTEIN, JAW1"/>
    <property type="match status" value="1"/>
</dbReference>
<keyword evidence="6 8" id="KW-0175">Coiled coil</keyword>
<evidence type="ECO:0000256" key="3">
    <source>
        <dbReference type="ARBA" id="ARBA00022490"/>
    </source>
</evidence>
<comment type="subcellular location">
    <subcellularLocation>
        <location evidence="2">Cytoplasm</location>
    </subcellularLocation>
    <subcellularLocation>
        <location evidence="1">Membrane</location>
        <topology evidence="1">Single-pass membrane protein</topology>
    </subcellularLocation>
</comment>
<dbReference type="GO" id="GO:0019934">
    <property type="term" value="P:cGMP-mediated signaling"/>
    <property type="evidence" value="ECO:0007669"/>
    <property type="project" value="TreeGrafter"/>
</dbReference>
<evidence type="ECO:0000256" key="2">
    <source>
        <dbReference type="ARBA" id="ARBA00004496"/>
    </source>
</evidence>
<evidence type="ECO:0000313" key="11">
    <source>
        <dbReference type="Proteomes" id="UP000694568"/>
    </source>
</evidence>
<feature type="coiled-coil region" evidence="8">
    <location>
        <begin position="203"/>
        <end position="230"/>
    </location>
</feature>
<accession>A0A8C9X3P4</accession>
<feature type="region of interest" description="Disordered" evidence="9">
    <location>
        <begin position="67"/>
        <end position="117"/>
    </location>
</feature>
<dbReference type="PANTHER" id="PTHR15352:SF2">
    <property type="entry name" value="INOSITOL 1,4,5-TRIPHOSPHATE RECEPTOR ASSOCIATED 1"/>
    <property type="match status" value="1"/>
</dbReference>
<keyword evidence="3" id="KW-0963">Cytoplasm</keyword>
<dbReference type="GeneTree" id="ENSGT00530000063722"/>
<feature type="compositionally biased region" description="Low complexity" evidence="9">
    <location>
        <begin position="139"/>
        <end position="149"/>
    </location>
</feature>
<dbReference type="GO" id="GO:0016020">
    <property type="term" value="C:membrane"/>
    <property type="evidence" value="ECO:0007669"/>
    <property type="project" value="UniProtKB-SubCell"/>
</dbReference>
<keyword evidence="5" id="KW-1133">Transmembrane helix</keyword>
<dbReference type="AlphaFoldDB" id="A0A8C9X3P4"/>
<evidence type="ECO:0000256" key="6">
    <source>
        <dbReference type="ARBA" id="ARBA00023054"/>
    </source>
</evidence>
<feature type="compositionally biased region" description="Low complexity" evidence="9">
    <location>
        <begin position="78"/>
        <end position="105"/>
    </location>
</feature>
<sequence length="358" mass="40409">MDSLLGAVLIIKSDSSRKEGPEVSVLHTATGNVIDLVKDQLPELQLSEEDRQKNLELLQQAKKVSDRFLTRRGRRSLTDSPTGSLSPTPTPSSSPCSSRSSSLTLAPQTGKEHKLMRNQSIVGSKLPDLSEVAEQEKGNSPSSPNSVSSKEAKEKSEAMPNISDVMLRKLKLHRGLPGCAPPLTEKEVENAFIQLSLAFRNDNYTLEMRLKQAERERNLTEEDTEKELEEFKGITSPQWQNLEQREAYQRFIETIAVLHRLATRLSSRSEIVGAVRQEKRMNKATEVMMQYVENLKRTYEKDHAELMEFKKLANQNSNRCYGGSIDTGGKTVLVTTFRSSRGKHIFLFHAYKLYLSRV</sequence>
<evidence type="ECO:0000256" key="5">
    <source>
        <dbReference type="ARBA" id="ARBA00022989"/>
    </source>
</evidence>
<dbReference type="GO" id="GO:0005737">
    <property type="term" value="C:cytoplasm"/>
    <property type="evidence" value="ECO:0007669"/>
    <property type="project" value="UniProtKB-SubCell"/>
</dbReference>